<accession>A0AAW1VVB0</accession>
<feature type="domain" description="PPIase FKBP-type" evidence="7">
    <location>
        <begin position="500"/>
        <end position="588"/>
    </location>
</feature>
<evidence type="ECO:0000313" key="8">
    <source>
        <dbReference type="EMBL" id="KAK9910744.1"/>
    </source>
</evidence>
<feature type="region of interest" description="Disordered" evidence="6">
    <location>
        <begin position="104"/>
        <end position="168"/>
    </location>
</feature>
<proteinExistence type="predicted"/>
<dbReference type="Gene3D" id="3.10.50.40">
    <property type="match status" value="1"/>
</dbReference>
<dbReference type="InterPro" id="IPR001179">
    <property type="entry name" value="PPIase_FKBP_dom"/>
</dbReference>
<keyword evidence="9" id="KW-1185">Reference proteome</keyword>
<dbReference type="PANTHER" id="PTHR43811:SF48">
    <property type="entry name" value="PEPTIDYL-PROLYL CIS-TRANS ISOMERASE FKBP43"/>
    <property type="match status" value="1"/>
</dbReference>
<comment type="catalytic activity">
    <reaction evidence="1 5">
        <text>[protein]-peptidylproline (omega=180) = [protein]-peptidylproline (omega=0)</text>
        <dbReference type="Rhea" id="RHEA:16237"/>
        <dbReference type="Rhea" id="RHEA-COMP:10747"/>
        <dbReference type="Rhea" id="RHEA-COMP:10748"/>
        <dbReference type="ChEBI" id="CHEBI:83833"/>
        <dbReference type="ChEBI" id="CHEBI:83834"/>
        <dbReference type="EC" id="5.2.1.8"/>
    </reaction>
</comment>
<comment type="caution">
    <text evidence="8">The sequence shown here is derived from an EMBL/GenBank/DDBJ whole genome shotgun (WGS) entry which is preliminary data.</text>
</comment>
<dbReference type="Proteomes" id="UP001457282">
    <property type="component" value="Unassembled WGS sequence"/>
</dbReference>
<dbReference type="EC" id="5.2.1.8" evidence="2 5"/>
<dbReference type="Pfam" id="PF00254">
    <property type="entry name" value="FKBP_C"/>
    <property type="match status" value="1"/>
</dbReference>
<evidence type="ECO:0000256" key="5">
    <source>
        <dbReference type="PROSITE-ProRule" id="PRU00277"/>
    </source>
</evidence>
<dbReference type="PANTHER" id="PTHR43811">
    <property type="entry name" value="FKBP-TYPE PEPTIDYL-PROLYL CIS-TRANS ISOMERASE FKPA"/>
    <property type="match status" value="1"/>
</dbReference>
<feature type="compositionally biased region" description="Basic and acidic residues" evidence="6">
    <location>
        <begin position="287"/>
        <end position="299"/>
    </location>
</feature>
<dbReference type="PROSITE" id="PS50059">
    <property type="entry name" value="FKBP_PPIASE"/>
    <property type="match status" value="1"/>
</dbReference>
<feature type="compositionally biased region" description="Basic and acidic residues" evidence="6">
    <location>
        <begin position="408"/>
        <end position="427"/>
    </location>
</feature>
<dbReference type="Gene3D" id="2.60.120.340">
    <property type="entry name" value="Nucleoplasmin core domain"/>
    <property type="match status" value="1"/>
</dbReference>
<dbReference type="InterPro" id="IPR041232">
    <property type="entry name" value="NPL"/>
</dbReference>
<gene>
    <name evidence="8" type="ORF">M0R45_034692</name>
</gene>
<feature type="compositionally biased region" description="Basic and acidic residues" evidence="6">
    <location>
        <begin position="379"/>
        <end position="394"/>
    </location>
</feature>
<feature type="compositionally biased region" description="Acidic residues" evidence="6">
    <location>
        <begin position="127"/>
        <end position="139"/>
    </location>
</feature>
<evidence type="ECO:0000259" key="7">
    <source>
        <dbReference type="PROSITE" id="PS50059"/>
    </source>
</evidence>
<dbReference type="AlphaFoldDB" id="A0AAW1VVB0"/>
<evidence type="ECO:0000256" key="4">
    <source>
        <dbReference type="ARBA" id="ARBA00023235"/>
    </source>
</evidence>
<feature type="compositionally biased region" description="Acidic residues" evidence="6">
    <location>
        <begin position="104"/>
        <end position="115"/>
    </location>
</feature>
<protein>
    <recommendedName>
        <fullName evidence="2 5">peptidylprolyl isomerase</fullName>
        <ecNumber evidence="2 5">5.2.1.8</ecNumber>
    </recommendedName>
</protein>
<name>A0AAW1VVB0_RUBAR</name>
<feature type="region of interest" description="Disordered" evidence="6">
    <location>
        <begin position="217"/>
        <end position="443"/>
    </location>
</feature>
<organism evidence="8 9">
    <name type="scientific">Rubus argutus</name>
    <name type="common">Southern blackberry</name>
    <dbReference type="NCBI Taxonomy" id="59490"/>
    <lineage>
        <taxon>Eukaryota</taxon>
        <taxon>Viridiplantae</taxon>
        <taxon>Streptophyta</taxon>
        <taxon>Embryophyta</taxon>
        <taxon>Tracheophyta</taxon>
        <taxon>Spermatophyta</taxon>
        <taxon>Magnoliopsida</taxon>
        <taxon>eudicotyledons</taxon>
        <taxon>Gunneridae</taxon>
        <taxon>Pentapetalae</taxon>
        <taxon>rosids</taxon>
        <taxon>fabids</taxon>
        <taxon>Rosales</taxon>
        <taxon>Rosaceae</taxon>
        <taxon>Rosoideae</taxon>
        <taxon>Rosoideae incertae sedis</taxon>
        <taxon>Rubus</taxon>
    </lineage>
</organism>
<dbReference type="GO" id="GO:0003755">
    <property type="term" value="F:peptidyl-prolyl cis-trans isomerase activity"/>
    <property type="evidence" value="ECO:0007669"/>
    <property type="project" value="UniProtKB-KW"/>
</dbReference>
<feature type="compositionally biased region" description="Basic residues" evidence="6">
    <location>
        <begin position="428"/>
        <end position="438"/>
    </location>
</feature>
<keyword evidence="3 5" id="KW-0697">Rotamase</keyword>
<evidence type="ECO:0000313" key="9">
    <source>
        <dbReference type="Proteomes" id="UP001457282"/>
    </source>
</evidence>
<feature type="compositionally biased region" description="Basic and acidic residues" evidence="6">
    <location>
        <begin position="230"/>
        <end position="248"/>
    </location>
</feature>
<sequence length="588" mass="64787">MAFWGIEVKPGKPFTHKPDDSNGRLHISMATLGTGTATKKSILQCNVGNKSPVYLCSLYPEKTESLQLHLEFDEADEVIFSVLGPRSVHLAGYYLGGRQHYNPDESESFGEDIADSETQRSVNSEEDKYDDSFIDDGDLEVFPSSRVSDAADSDSGSEEEFLAKKKPQKGKARRRLLRNTFLVSESEAESEDEDEDKCPISSLFKTKSCTVENTTQEVEEKVDQGTVDAGNKKAVDEVATESIRHDDDLGVDGQLTRQLDLPVDPLSPNPKVALENGGRPKRKRKERMKEKKALEADVLEKEDETQKDEAKAENRSQDWCVEDGQQLKKANHSSGAEMPDNSSMPSTEVGLEKVDKPKKKRKKRVEEKTSEVSITNHGNDVKEDKGKQEAKGDFCLDLPVKSEQSQKSAEDESCGHDSHKFIDESEKKVKKKKKRKTQSHGGAVNTDIALLSAEEKITSPVENEAHNVDAKSSEVRTFPSGLSIEELEAGQPDGKVATSGKKITVHYVGKLKENGGVVDSSDGGPPTKFRLGRGKVIEGWDAGIDGMRVGGKRRLVIPPSMAYGSKGDGKDIPPESWLVYDVELVKVH</sequence>
<feature type="compositionally biased region" description="Basic and acidic residues" evidence="6">
    <location>
        <begin position="307"/>
        <end position="316"/>
    </location>
</feature>
<dbReference type="SUPFAM" id="SSF54534">
    <property type="entry name" value="FKBP-like"/>
    <property type="match status" value="1"/>
</dbReference>
<keyword evidence="4 5" id="KW-0413">Isomerase</keyword>
<evidence type="ECO:0000256" key="1">
    <source>
        <dbReference type="ARBA" id="ARBA00000971"/>
    </source>
</evidence>
<evidence type="ECO:0000256" key="6">
    <source>
        <dbReference type="SAM" id="MobiDB-lite"/>
    </source>
</evidence>
<evidence type="ECO:0000256" key="2">
    <source>
        <dbReference type="ARBA" id="ARBA00013194"/>
    </source>
</evidence>
<dbReference type="Pfam" id="PF17800">
    <property type="entry name" value="NPL"/>
    <property type="match status" value="1"/>
</dbReference>
<dbReference type="FunFam" id="3.10.50.40:FF:000006">
    <property type="entry name" value="Peptidyl-prolyl cis-trans isomerase"/>
    <property type="match status" value="1"/>
</dbReference>
<dbReference type="EMBL" id="JBEDUW010000007">
    <property type="protein sequence ID" value="KAK9910744.1"/>
    <property type="molecule type" value="Genomic_DNA"/>
</dbReference>
<dbReference type="InterPro" id="IPR046357">
    <property type="entry name" value="PPIase_dom_sf"/>
</dbReference>
<evidence type="ECO:0000256" key="3">
    <source>
        <dbReference type="ARBA" id="ARBA00023110"/>
    </source>
</evidence>
<feature type="compositionally biased region" description="Acidic residues" evidence="6">
    <location>
        <begin position="151"/>
        <end position="160"/>
    </location>
</feature>
<reference evidence="8 9" key="1">
    <citation type="journal article" date="2023" name="G3 (Bethesda)">
        <title>A chromosome-length genome assembly and annotation of blackberry (Rubus argutus, cv. 'Hillquist').</title>
        <authorList>
            <person name="Bruna T."/>
            <person name="Aryal R."/>
            <person name="Dudchenko O."/>
            <person name="Sargent D.J."/>
            <person name="Mead D."/>
            <person name="Buti M."/>
            <person name="Cavallini A."/>
            <person name="Hytonen T."/>
            <person name="Andres J."/>
            <person name="Pham M."/>
            <person name="Weisz D."/>
            <person name="Mascagni F."/>
            <person name="Usai G."/>
            <person name="Natali L."/>
            <person name="Bassil N."/>
            <person name="Fernandez G.E."/>
            <person name="Lomsadze A."/>
            <person name="Armour M."/>
            <person name="Olukolu B."/>
            <person name="Poorten T."/>
            <person name="Britton C."/>
            <person name="Davik J."/>
            <person name="Ashrafi H."/>
            <person name="Aiden E.L."/>
            <person name="Borodovsky M."/>
            <person name="Worthington M."/>
        </authorList>
    </citation>
    <scope>NUCLEOTIDE SEQUENCE [LARGE SCALE GENOMIC DNA]</scope>
    <source>
        <strain evidence="8">PI 553951</strain>
    </source>
</reference>